<evidence type="ECO:0000313" key="3">
    <source>
        <dbReference type="EMBL" id="CAD6268302.1"/>
    </source>
</evidence>
<dbReference type="InterPro" id="IPR000007">
    <property type="entry name" value="Tubby_C"/>
</dbReference>
<reference evidence="3" key="1">
    <citation type="submission" date="2020-10" db="EMBL/GenBank/DDBJ databases">
        <authorList>
            <person name="Han B."/>
            <person name="Lu T."/>
            <person name="Zhao Q."/>
            <person name="Huang X."/>
            <person name="Zhao Y."/>
        </authorList>
    </citation>
    <scope>NUCLEOTIDE SEQUENCE</scope>
</reference>
<gene>
    <name evidence="3" type="ORF">NCGR_LOCUS51607</name>
</gene>
<proteinExistence type="inferred from homology"/>
<dbReference type="Proteomes" id="UP000604825">
    <property type="component" value="Unassembled WGS sequence"/>
</dbReference>
<feature type="domain" description="Tubby C-terminal" evidence="2">
    <location>
        <begin position="23"/>
        <end position="125"/>
    </location>
</feature>
<dbReference type="PANTHER" id="PTHR16517:SF160">
    <property type="entry name" value="TUBBY-LIKE F-BOX PROTEIN"/>
    <property type="match status" value="1"/>
</dbReference>
<dbReference type="EMBL" id="CAJGYO010000014">
    <property type="protein sequence ID" value="CAD6268302.1"/>
    <property type="molecule type" value="Genomic_DNA"/>
</dbReference>
<evidence type="ECO:0000256" key="1">
    <source>
        <dbReference type="ARBA" id="ARBA00007129"/>
    </source>
</evidence>
<dbReference type="PANTHER" id="PTHR16517">
    <property type="entry name" value="TUBBY-RELATED"/>
    <property type="match status" value="1"/>
</dbReference>
<dbReference type="Pfam" id="PF01167">
    <property type="entry name" value="Tub"/>
    <property type="match status" value="1"/>
</dbReference>
<comment type="similarity">
    <text evidence="1">Belongs to the TUB family.</text>
</comment>
<organism evidence="3 4">
    <name type="scientific">Miscanthus lutarioriparius</name>
    <dbReference type="NCBI Taxonomy" id="422564"/>
    <lineage>
        <taxon>Eukaryota</taxon>
        <taxon>Viridiplantae</taxon>
        <taxon>Streptophyta</taxon>
        <taxon>Embryophyta</taxon>
        <taxon>Tracheophyta</taxon>
        <taxon>Spermatophyta</taxon>
        <taxon>Magnoliopsida</taxon>
        <taxon>Liliopsida</taxon>
        <taxon>Poales</taxon>
        <taxon>Poaceae</taxon>
        <taxon>PACMAD clade</taxon>
        <taxon>Panicoideae</taxon>
        <taxon>Andropogonodae</taxon>
        <taxon>Andropogoneae</taxon>
        <taxon>Saccharinae</taxon>
        <taxon>Miscanthus</taxon>
    </lineage>
</organism>
<dbReference type="Gene3D" id="3.20.90.10">
    <property type="entry name" value="Tubby Protein, Chain A"/>
    <property type="match status" value="1"/>
</dbReference>
<evidence type="ECO:0000259" key="2">
    <source>
        <dbReference type="Pfam" id="PF01167"/>
    </source>
</evidence>
<accession>A0A811RE61</accession>
<protein>
    <recommendedName>
        <fullName evidence="2">Tubby C-terminal domain-containing protein</fullName>
    </recommendedName>
</protein>
<keyword evidence="4" id="KW-1185">Reference proteome</keyword>
<dbReference type="SUPFAM" id="SSF54518">
    <property type="entry name" value="Tubby C-terminal domain-like"/>
    <property type="match status" value="1"/>
</dbReference>
<dbReference type="OrthoDB" id="1744576at2759"/>
<sequence length="157" mass="17330">MVCCLCRNGGQILIVVLFHICNLQPGPRDAPIKCFIRRNRVTQSYSLCVGVTDALADDGKFLLAARRSHRPRPAGTEYLISLDAKNTSKGTYIGKLRSNFLGTKFTVYDAHPPCAGAVVSKGNQVNEVHRQFVIALQELFEENKAKAGYPGLHLQIM</sequence>
<evidence type="ECO:0000313" key="4">
    <source>
        <dbReference type="Proteomes" id="UP000604825"/>
    </source>
</evidence>
<dbReference type="AlphaFoldDB" id="A0A811RE61"/>
<dbReference type="InterPro" id="IPR025659">
    <property type="entry name" value="Tubby-like_C"/>
</dbReference>
<name>A0A811RE61_9POAL</name>
<comment type="caution">
    <text evidence="3">The sequence shown here is derived from an EMBL/GenBank/DDBJ whole genome shotgun (WGS) entry which is preliminary data.</text>
</comment>